<sequence length="195" mass="22207">MTHNLHDQAQRLRYLHIQLDTLKTTQQTKPGAGNKRCAPGPRTPGNTWAIDTSIEYTARLFEYVRDAANHLTPSRCFTHNPIELLDYISFNAALIEPLGMHDDLLHEINTQITVLEHHLNPTPITPTQDTYLTARSINLTMRRFGIHINPKTLATWANRGHITKRINPKGQATYNLAQIKHHLEITPENAEMNPS</sequence>
<evidence type="ECO:0000313" key="1">
    <source>
        <dbReference type="EMBL" id="DAD68541.1"/>
    </source>
</evidence>
<accession>A0A8S5LET5</accession>
<protein>
    <recommendedName>
        <fullName evidence="2">DNA-binding protein</fullName>
    </recommendedName>
</protein>
<name>A0A8S5LET5_9CAUD</name>
<evidence type="ECO:0008006" key="2">
    <source>
        <dbReference type="Google" id="ProtNLM"/>
    </source>
</evidence>
<organism evidence="1">
    <name type="scientific">Siphoviridae sp. ct3CA7</name>
    <dbReference type="NCBI Taxonomy" id="2823561"/>
    <lineage>
        <taxon>Viruses</taxon>
        <taxon>Duplodnaviria</taxon>
        <taxon>Heunggongvirae</taxon>
        <taxon>Uroviricota</taxon>
        <taxon>Caudoviricetes</taxon>
    </lineage>
</organism>
<reference evidence="1" key="1">
    <citation type="journal article" date="2021" name="Proc. Natl. Acad. Sci. U.S.A.">
        <title>A Catalog of Tens of Thousands of Viruses from Human Metagenomes Reveals Hidden Associations with Chronic Diseases.</title>
        <authorList>
            <person name="Tisza M.J."/>
            <person name="Buck C.B."/>
        </authorList>
    </citation>
    <scope>NUCLEOTIDE SEQUENCE</scope>
    <source>
        <strain evidence="1">Ct3CA7</strain>
    </source>
</reference>
<proteinExistence type="predicted"/>
<dbReference type="EMBL" id="BK014704">
    <property type="protein sequence ID" value="DAD68541.1"/>
    <property type="molecule type" value="Genomic_DNA"/>
</dbReference>